<dbReference type="InterPro" id="IPR019180">
    <property type="entry name" value="Oxidoreductase-like_N"/>
</dbReference>
<protein>
    <recommendedName>
        <fullName evidence="2">Oxidoreductase-like domain-containing protein</fullName>
    </recommendedName>
</protein>
<sequence length="187" mass="21542">MLCSFPRWLRILSRRPVDTRYISTRARNLAGRHWELTRLRSPHPAQRHVLDHEVTKAAIVDHTGLKAATDVITPSTNEPKAIYLGGIKIPQRPKPPESDECCMSGCAVCVYDLYLSSLDDYKKEARSVRGRLRERSIPIHKWPEDLQKQERREATADKEEEKEGLDSLDLDPIMKGFLMLEKQLGRK</sequence>
<feature type="compositionally biased region" description="Basic and acidic residues" evidence="1">
    <location>
        <begin position="143"/>
        <end position="165"/>
    </location>
</feature>
<dbReference type="Proteomes" id="UP000663846">
    <property type="component" value="Unassembled WGS sequence"/>
</dbReference>
<dbReference type="InterPro" id="IPR039251">
    <property type="entry name" value="OXLD1"/>
</dbReference>
<evidence type="ECO:0000256" key="1">
    <source>
        <dbReference type="SAM" id="MobiDB-lite"/>
    </source>
</evidence>
<organism evidence="3 4">
    <name type="scientific">Rhizoctonia solani</name>
    <dbReference type="NCBI Taxonomy" id="456999"/>
    <lineage>
        <taxon>Eukaryota</taxon>
        <taxon>Fungi</taxon>
        <taxon>Dikarya</taxon>
        <taxon>Basidiomycota</taxon>
        <taxon>Agaricomycotina</taxon>
        <taxon>Agaricomycetes</taxon>
        <taxon>Cantharellales</taxon>
        <taxon>Ceratobasidiaceae</taxon>
        <taxon>Rhizoctonia</taxon>
    </lineage>
</organism>
<accession>A0A8H3BUY7</accession>
<comment type="caution">
    <text evidence="3">The sequence shown here is derived from an EMBL/GenBank/DDBJ whole genome shotgun (WGS) entry which is preliminary data.</text>
</comment>
<feature type="domain" description="Oxidoreductase-like" evidence="2">
    <location>
        <begin position="85"/>
        <end position="128"/>
    </location>
</feature>
<dbReference type="PANTHER" id="PTHR21193:SF3">
    <property type="entry name" value="OXIDOREDUCTASE-LIKE DOMAIN-CONTAINING PROTEIN 1"/>
    <property type="match status" value="1"/>
</dbReference>
<evidence type="ECO:0000313" key="3">
    <source>
        <dbReference type="EMBL" id="CAE6465657.1"/>
    </source>
</evidence>
<dbReference type="PANTHER" id="PTHR21193">
    <property type="entry name" value="OXIDOREDUCTASE-LIKE DOMAIN-CONTAINING PROTEIN 1"/>
    <property type="match status" value="1"/>
</dbReference>
<dbReference type="EMBL" id="CAJMWS010000834">
    <property type="protein sequence ID" value="CAE6465657.1"/>
    <property type="molecule type" value="Genomic_DNA"/>
</dbReference>
<gene>
    <name evidence="3" type="ORF">RDB_LOCUS166530</name>
</gene>
<proteinExistence type="predicted"/>
<dbReference type="Pfam" id="PF09791">
    <property type="entry name" value="Oxidored-like"/>
    <property type="match status" value="1"/>
</dbReference>
<feature type="region of interest" description="Disordered" evidence="1">
    <location>
        <begin position="143"/>
        <end position="167"/>
    </location>
</feature>
<evidence type="ECO:0000259" key="2">
    <source>
        <dbReference type="Pfam" id="PF09791"/>
    </source>
</evidence>
<evidence type="ECO:0000313" key="4">
    <source>
        <dbReference type="Proteomes" id="UP000663846"/>
    </source>
</evidence>
<name>A0A8H3BUY7_9AGAM</name>
<dbReference type="AlphaFoldDB" id="A0A8H3BUY7"/>
<dbReference type="GO" id="GO:0005739">
    <property type="term" value="C:mitochondrion"/>
    <property type="evidence" value="ECO:0007669"/>
    <property type="project" value="TreeGrafter"/>
</dbReference>
<reference evidence="3" key="1">
    <citation type="submission" date="2021-01" db="EMBL/GenBank/DDBJ databases">
        <authorList>
            <person name="Kaushik A."/>
        </authorList>
    </citation>
    <scope>NUCLEOTIDE SEQUENCE</scope>
    <source>
        <strain evidence="3">AG1-1C</strain>
    </source>
</reference>